<keyword evidence="4 8" id="KW-0812">Transmembrane</keyword>
<feature type="transmembrane region" description="Helical" evidence="8">
    <location>
        <begin position="865"/>
        <end position="887"/>
    </location>
</feature>
<feature type="transmembrane region" description="Helical" evidence="8">
    <location>
        <begin position="253"/>
        <end position="275"/>
    </location>
</feature>
<dbReference type="Proteomes" id="UP000002247">
    <property type="component" value="Chromosome"/>
</dbReference>
<dbReference type="SUPFAM" id="SSF82866">
    <property type="entry name" value="Multidrug efflux transporter AcrB transmembrane domain"/>
    <property type="match status" value="1"/>
</dbReference>
<name>D6Z787_SEGRD</name>
<feature type="transmembrane region" description="Helical" evidence="8">
    <location>
        <begin position="222"/>
        <end position="241"/>
    </location>
</feature>
<gene>
    <name evidence="10" type="ordered locus">Srot_1352</name>
</gene>
<dbReference type="PANTHER" id="PTHR33406">
    <property type="entry name" value="MEMBRANE PROTEIN MJ1562-RELATED"/>
    <property type="match status" value="1"/>
</dbReference>
<evidence type="ECO:0000256" key="1">
    <source>
        <dbReference type="ARBA" id="ARBA00004651"/>
    </source>
</evidence>
<evidence type="ECO:0000313" key="11">
    <source>
        <dbReference type="Proteomes" id="UP000002247"/>
    </source>
</evidence>
<dbReference type="InterPro" id="IPR050545">
    <property type="entry name" value="Mycobact_MmpL"/>
</dbReference>
<dbReference type="Pfam" id="PF03176">
    <property type="entry name" value="MMPL"/>
    <property type="match status" value="1"/>
</dbReference>
<feature type="transmembrane region" description="Helical" evidence="8">
    <location>
        <begin position="195"/>
        <end position="215"/>
    </location>
</feature>
<evidence type="ECO:0000259" key="9">
    <source>
        <dbReference type="Pfam" id="PF03176"/>
    </source>
</evidence>
<dbReference type="EMBL" id="CP001958">
    <property type="protein sequence ID" value="ADG97817.1"/>
    <property type="molecule type" value="Genomic_DNA"/>
</dbReference>
<feature type="transmembrane region" description="Helical" evidence="8">
    <location>
        <begin position="773"/>
        <end position="797"/>
    </location>
</feature>
<dbReference type="SUPFAM" id="SSF58104">
    <property type="entry name" value="Methyl-accepting chemotaxis protein (MCP) signaling domain"/>
    <property type="match status" value="1"/>
</dbReference>
<feature type="transmembrane region" description="Helical" evidence="8">
    <location>
        <begin position="809"/>
        <end position="832"/>
    </location>
</feature>
<keyword evidence="5 8" id="KW-1133">Transmembrane helix</keyword>
<evidence type="ECO:0000256" key="7">
    <source>
        <dbReference type="SAM" id="MobiDB-lite"/>
    </source>
</evidence>
<protein>
    <submittedName>
        <fullName evidence="10">MMPL domain protein</fullName>
    </submittedName>
</protein>
<dbReference type="STRING" id="640132.Srot_1352"/>
<keyword evidence="3" id="KW-1003">Cell membrane</keyword>
<organism evidence="10 11">
    <name type="scientific">Segniliparus rotundus (strain ATCC BAA-972 / CDC 1076 / CIP 108378 / DSM 44985 / JCM 13578)</name>
    <dbReference type="NCBI Taxonomy" id="640132"/>
    <lineage>
        <taxon>Bacteria</taxon>
        <taxon>Bacillati</taxon>
        <taxon>Actinomycetota</taxon>
        <taxon>Actinomycetes</taxon>
        <taxon>Mycobacteriales</taxon>
        <taxon>Segniliparaceae</taxon>
        <taxon>Segniliparus</taxon>
    </lineage>
</organism>
<sequence length="937" mass="95243">MEKPPGQRKRASAPRWFDRLASHAAPLVVIVWLLAAIVANTLEPPARRLSNPDSSPMLPRDDPATTAALRAGTVFDGAGSNTTSSVVFESSRPLTENDHAYYTAVVTALRNDRAHVASVLGIWSDPLVAPASESKDHRASSAMMWLTGEAGSSQARDSAAAARAAVQSVPAPAGVRAEIVGPATTMGGPLDLTGAQAAVLCVVILLAIAALAWLLCRAALPVGMVLLTGALPSLVAVPLTGRAPVAALSGMPAFSIAVTVAFAMGAGAEFAVIFLREQRRQHGREDSPIAEKSALKLVAPRIWAIGASAAVLLGATALAPNPTVRGIAVPAAVGTALALLAGFTLLPALAALADARLGSPGGAASKSAAARRPTAALVCAMFAALAAAAPVAVGRYNDESHRQQAAPEHFPASQFLPTVVIVETGRDLRTPSGLIAIDRLTRRLMDMPGVRTVQSASWPGARPWSEATIAHQAGDLANQLQDQVSAFVPQIDAIKTLSATIDHVSTAADELERSMATGAKGLRTMQEAVGSISGGARDIQDSATALAANLDPVRHWTDGVANCAADPLCAALRKVIDPVDNLVESIARLSESANQVAAGSKTATEAFAGAPAAIARMKTALAAFKGVVAGLRTSVEDVLPQVVQLSARLRTISADFDDSGEGVFYVSQKTIDSLSYDFAKQLLFSPDGRATRLFVYGSSGSVADGSALRAAEVAQAVAANTKYGGLADGKVTITGAAAMSQSLYRNALMSVTALAAALAAGALLAAGLTRRPLVSALSAALAAASSVAALGLNIAFWQCLVGDTIDRTAALAACALAAPVAFAHNIAVLTAVRRPGTTMLAAAGMGLGAGLLLVATGAQKDVGQTGMVIVGALAANLALARICRAFTAAEPTGNKRSTEGRDVAGTGLDDEPLAGQGAADLAAGGLRNAVPGHENDP</sequence>
<dbReference type="GO" id="GO:0005886">
    <property type="term" value="C:plasma membrane"/>
    <property type="evidence" value="ECO:0007669"/>
    <property type="project" value="UniProtKB-SubCell"/>
</dbReference>
<feature type="transmembrane region" description="Helical" evidence="8">
    <location>
        <begin position="302"/>
        <end position="321"/>
    </location>
</feature>
<feature type="region of interest" description="Disordered" evidence="7">
    <location>
        <begin position="891"/>
        <end position="916"/>
    </location>
</feature>
<evidence type="ECO:0000313" key="10">
    <source>
        <dbReference type="EMBL" id="ADG97817.1"/>
    </source>
</evidence>
<evidence type="ECO:0000256" key="8">
    <source>
        <dbReference type="SAM" id="Phobius"/>
    </source>
</evidence>
<dbReference type="KEGG" id="srt:Srot_1352"/>
<evidence type="ECO:0000256" key="3">
    <source>
        <dbReference type="ARBA" id="ARBA00022475"/>
    </source>
</evidence>
<feature type="transmembrane region" description="Helical" evidence="8">
    <location>
        <begin position="839"/>
        <end position="859"/>
    </location>
</feature>
<proteinExistence type="inferred from homology"/>
<accession>D6Z787</accession>
<feature type="transmembrane region" description="Helical" evidence="8">
    <location>
        <begin position="20"/>
        <end position="42"/>
    </location>
</feature>
<reference evidence="10 11" key="1">
    <citation type="journal article" date="2010" name="Stand. Genomic Sci.">
        <title>Complete genome sequence of Segniliparus rotundus type strain (CDC 1076).</title>
        <authorList>
            <person name="Sikorski J."/>
            <person name="Lapidus A."/>
            <person name="Copeland A."/>
            <person name="Misra M."/>
            <person name="Glavina Del Rio T."/>
            <person name="Nolan M."/>
            <person name="Lucas S."/>
            <person name="Chen F."/>
            <person name="Tice H."/>
            <person name="Cheng J.F."/>
            <person name="Jando M."/>
            <person name="Schneider S."/>
            <person name="Bruce D."/>
            <person name="Goodwin L."/>
            <person name="Pitluck S."/>
            <person name="Liolios K."/>
            <person name="Mikhailova N."/>
            <person name="Pati A."/>
            <person name="Ivanova N."/>
            <person name="Mavromatis K."/>
            <person name="Chen A."/>
            <person name="Palaniappan K."/>
            <person name="Chertkov O."/>
            <person name="Land M."/>
            <person name="Hauser L."/>
            <person name="Chang Y.J."/>
            <person name="Jeffries C.D."/>
            <person name="Brettin T."/>
            <person name="Detter J.C."/>
            <person name="Han C."/>
            <person name="Rohde M."/>
            <person name="Goker M."/>
            <person name="Bristow J."/>
            <person name="Eisen J.A."/>
            <person name="Markowitz V."/>
            <person name="Hugenholtz P."/>
            <person name="Kyrpides N.C."/>
            <person name="Klenk H.P."/>
        </authorList>
    </citation>
    <scope>NUCLEOTIDE SEQUENCE [LARGE SCALE GENOMIC DNA]</scope>
    <source>
        <strain evidence="11">ATCC BAA-972 / CDC 1076 / CIP 108378 / DSM 44985 / JCM 13578</strain>
    </source>
</reference>
<keyword evidence="6 8" id="KW-0472">Membrane</keyword>
<feature type="transmembrane region" description="Helical" evidence="8">
    <location>
        <begin position="327"/>
        <end position="353"/>
    </location>
</feature>
<evidence type="ECO:0000256" key="6">
    <source>
        <dbReference type="ARBA" id="ARBA00023136"/>
    </source>
</evidence>
<feature type="transmembrane region" description="Helical" evidence="8">
    <location>
        <begin position="747"/>
        <end position="766"/>
    </location>
</feature>
<comment type="subcellular location">
    <subcellularLocation>
        <location evidence="1">Cell membrane</location>
        <topology evidence="1">Multi-pass membrane protein</topology>
    </subcellularLocation>
</comment>
<evidence type="ECO:0000256" key="4">
    <source>
        <dbReference type="ARBA" id="ARBA00022692"/>
    </source>
</evidence>
<feature type="domain" description="Membrane transport protein MMPL" evidence="9">
    <location>
        <begin position="57"/>
        <end position="356"/>
    </location>
</feature>
<dbReference type="PANTHER" id="PTHR33406:SF6">
    <property type="entry name" value="MEMBRANE PROTEIN YDGH-RELATED"/>
    <property type="match status" value="1"/>
</dbReference>
<evidence type="ECO:0000256" key="2">
    <source>
        <dbReference type="ARBA" id="ARBA00010157"/>
    </source>
</evidence>
<keyword evidence="11" id="KW-1185">Reference proteome</keyword>
<dbReference type="InterPro" id="IPR004869">
    <property type="entry name" value="MMPL_dom"/>
</dbReference>
<feature type="transmembrane region" description="Helical" evidence="8">
    <location>
        <begin position="374"/>
        <end position="393"/>
    </location>
</feature>
<dbReference type="HOGENOM" id="CLU_327012_0_0_11"/>
<dbReference type="AlphaFoldDB" id="D6Z787"/>
<comment type="similarity">
    <text evidence="2">Belongs to the resistance-nodulation-cell division (RND) (TC 2.A.6) family. MmpL subfamily.</text>
</comment>
<dbReference type="eggNOG" id="COG2409">
    <property type="taxonomic scope" value="Bacteria"/>
</dbReference>
<evidence type="ECO:0000256" key="5">
    <source>
        <dbReference type="ARBA" id="ARBA00022989"/>
    </source>
</evidence>